<evidence type="ECO:0000256" key="1">
    <source>
        <dbReference type="ARBA" id="ARBA00022443"/>
    </source>
</evidence>
<feature type="region of interest" description="Disordered" evidence="5">
    <location>
        <begin position="1"/>
        <end position="281"/>
    </location>
</feature>
<feature type="compositionally biased region" description="Basic and acidic residues" evidence="5">
    <location>
        <begin position="103"/>
        <end position="159"/>
    </location>
</feature>
<dbReference type="CDD" id="cd11959">
    <property type="entry name" value="SH3_Cortactin"/>
    <property type="match status" value="1"/>
</dbReference>
<dbReference type="GO" id="GO:0016477">
    <property type="term" value="P:cell migration"/>
    <property type="evidence" value="ECO:0007669"/>
    <property type="project" value="TreeGrafter"/>
</dbReference>
<gene>
    <name evidence="7" type="ORF">OSB1V03_LOCUS3137</name>
</gene>
<evidence type="ECO:0000313" key="8">
    <source>
        <dbReference type="Proteomes" id="UP000759131"/>
    </source>
</evidence>
<keyword evidence="8" id="KW-1185">Reference proteome</keyword>
<dbReference type="PANTHER" id="PTHR10829:SF23">
    <property type="entry name" value="CORTACTIN, ISOFORM A"/>
    <property type="match status" value="1"/>
</dbReference>
<dbReference type="Pfam" id="PF02218">
    <property type="entry name" value="HS1_rep"/>
    <property type="match status" value="2"/>
</dbReference>
<sequence length="333" mass="37733">KTEKHESQTDYSKGFGGKYGVQTDRKDKEAHGWDEVTKTEKHSSQTDSSRGFGGKFGVESDRVDKSAHSWAPESEGPKGGQRGSAAGADKPAVSKGSANSLRARFENMARNDESEVKRRAEEERTRRLEREKEEKEAAKKAEEDRQQKLKLEIEQRGGDSNDEEPEERQEREEREQSYRESVSSPRVNKIGISVFPMASPKTASEPEVRTSYVAREEVQESDDSKWEAREESIRQSMTLANEVMTKVTNPEPKEEEERQDFGEKSTPSNNNNGSPTGMTATALYDYEAADFDEISFDPEELITDIEMIDEGWWRGRCRGKVGLFPANYVQLNQ</sequence>
<organism evidence="7">
    <name type="scientific">Medioppia subpectinata</name>
    <dbReference type="NCBI Taxonomy" id="1979941"/>
    <lineage>
        <taxon>Eukaryota</taxon>
        <taxon>Metazoa</taxon>
        <taxon>Ecdysozoa</taxon>
        <taxon>Arthropoda</taxon>
        <taxon>Chelicerata</taxon>
        <taxon>Arachnida</taxon>
        <taxon>Acari</taxon>
        <taxon>Acariformes</taxon>
        <taxon>Sarcoptiformes</taxon>
        <taxon>Oribatida</taxon>
        <taxon>Brachypylina</taxon>
        <taxon>Oppioidea</taxon>
        <taxon>Oppiidae</taxon>
        <taxon>Medioppia</taxon>
    </lineage>
</organism>
<dbReference type="SUPFAM" id="SSF50044">
    <property type="entry name" value="SH3-domain"/>
    <property type="match status" value="1"/>
</dbReference>
<feature type="compositionally biased region" description="Basic and acidic residues" evidence="5">
    <location>
        <begin position="23"/>
        <end position="44"/>
    </location>
</feature>
<dbReference type="PROSITE" id="PS51090">
    <property type="entry name" value="CORTACTIN"/>
    <property type="match status" value="2"/>
</dbReference>
<evidence type="ECO:0000256" key="5">
    <source>
        <dbReference type="SAM" id="MobiDB-lite"/>
    </source>
</evidence>
<dbReference type="EMBL" id="OC855803">
    <property type="protein sequence ID" value="CAD7622674.1"/>
    <property type="molecule type" value="Genomic_DNA"/>
</dbReference>
<evidence type="ECO:0000256" key="3">
    <source>
        <dbReference type="ARBA" id="ARBA00022737"/>
    </source>
</evidence>
<protein>
    <recommendedName>
        <fullName evidence="6">SH3 domain-containing protein</fullName>
    </recommendedName>
</protein>
<feature type="compositionally biased region" description="Basic and acidic residues" evidence="5">
    <location>
        <begin position="251"/>
        <end position="263"/>
    </location>
</feature>
<name>A0A7R9KIM8_9ACAR</name>
<reference evidence="7" key="1">
    <citation type="submission" date="2020-11" db="EMBL/GenBank/DDBJ databases">
        <authorList>
            <person name="Tran Van P."/>
        </authorList>
    </citation>
    <scope>NUCLEOTIDE SEQUENCE</scope>
</reference>
<keyword evidence="3" id="KW-0677">Repeat</keyword>
<dbReference type="GO" id="GO:0005886">
    <property type="term" value="C:plasma membrane"/>
    <property type="evidence" value="ECO:0007669"/>
    <property type="project" value="TreeGrafter"/>
</dbReference>
<dbReference type="AlphaFoldDB" id="A0A7R9KIM8"/>
<dbReference type="InterPro" id="IPR035716">
    <property type="entry name" value="Cortactin_SH3"/>
</dbReference>
<feature type="non-terminal residue" evidence="7">
    <location>
        <position position="1"/>
    </location>
</feature>
<dbReference type="Gene3D" id="2.30.30.40">
    <property type="entry name" value="SH3 Domains"/>
    <property type="match status" value="1"/>
</dbReference>
<feature type="compositionally biased region" description="Basic and acidic residues" evidence="5">
    <location>
        <begin position="168"/>
        <end position="178"/>
    </location>
</feature>
<keyword evidence="2" id="KW-0597">Phosphoprotein</keyword>
<evidence type="ECO:0000256" key="2">
    <source>
        <dbReference type="ARBA" id="ARBA00022553"/>
    </source>
</evidence>
<dbReference type="OrthoDB" id="5971719at2759"/>
<dbReference type="InterPro" id="IPR036028">
    <property type="entry name" value="SH3-like_dom_sf"/>
</dbReference>
<feature type="compositionally biased region" description="Basic and acidic residues" evidence="5">
    <location>
        <begin position="204"/>
        <end position="233"/>
    </location>
</feature>
<feature type="compositionally biased region" description="Low complexity" evidence="5">
    <location>
        <begin position="265"/>
        <end position="277"/>
    </location>
</feature>
<proteinExistence type="predicted"/>
<dbReference type="GO" id="GO:0030864">
    <property type="term" value="C:cortical actin cytoskeleton"/>
    <property type="evidence" value="ECO:0007669"/>
    <property type="project" value="TreeGrafter"/>
</dbReference>
<dbReference type="GO" id="GO:0005884">
    <property type="term" value="C:actin filament"/>
    <property type="evidence" value="ECO:0007669"/>
    <property type="project" value="TreeGrafter"/>
</dbReference>
<dbReference type="InterPro" id="IPR003134">
    <property type="entry name" value="Hs1_Cortactin"/>
</dbReference>
<dbReference type="GO" id="GO:0051015">
    <property type="term" value="F:actin filament binding"/>
    <property type="evidence" value="ECO:0007669"/>
    <property type="project" value="TreeGrafter"/>
</dbReference>
<keyword evidence="1 4" id="KW-0728">SH3 domain</keyword>
<dbReference type="SMART" id="SM00326">
    <property type="entry name" value="SH3"/>
    <property type="match status" value="1"/>
</dbReference>
<evidence type="ECO:0000256" key="4">
    <source>
        <dbReference type="PROSITE-ProRule" id="PRU00192"/>
    </source>
</evidence>
<feature type="compositionally biased region" description="Basic and acidic residues" evidence="5">
    <location>
        <begin position="58"/>
        <end position="67"/>
    </location>
</feature>
<evidence type="ECO:0000259" key="6">
    <source>
        <dbReference type="PROSITE" id="PS50002"/>
    </source>
</evidence>
<dbReference type="GO" id="GO:0030427">
    <property type="term" value="C:site of polarized growth"/>
    <property type="evidence" value="ECO:0007669"/>
    <property type="project" value="TreeGrafter"/>
</dbReference>
<dbReference type="EMBL" id="CAJPIZ010001228">
    <property type="protein sequence ID" value="CAG2103104.1"/>
    <property type="molecule type" value="Genomic_DNA"/>
</dbReference>
<dbReference type="InterPro" id="IPR001452">
    <property type="entry name" value="SH3_domain"/>
</dbReference>
<dbReference type="PANTHER" id="PTHR10829">
    <property type="entry name" value="CORTACTIN AND DREBRIN"/>
    <property type="match status" value="1"/>
</dbReference>
<dbReference type="Proteomes" id="UP000759131">
    <property type="component" value="Unassembled WGS sequence"/>
</dbReference>
<feature type="domain" description="SH3" evidence="6">
    <location>
        <begin position="275"/>
        <end position="333"/>
    </location>
</feature>
<dbReference type="PRINTS" id="PR00452">
    <property type="entry name" value="SH3DOMAIN"/>
</dbReference>
<dbReference type="PROSITE" id="PS50002">
    <property type="entry name" value="SH3"/>
    <property type="match status" value="1"/>
</dbReference>
<evidence type="ECO:0000313" key="7">
    <source>
        <dbReference type="EMBL" id="CAD7622674.1"/>
    </source>
</evidence>
<dbReference type="GO" id="GO:0030833">
    <property type="term" value="P:regulation of actin filament polymerization"/>
    <property type="evidence" value="ECO:0007669"/>
    <property type="project" value="TreeGrafter"/>
</dbReference>
<dbReference type="Pfam" id="PF00018">
    <property type="entry name" value="SH3_1"/>
    <property type="match status" value="1"/>
</dbReference>
<dbReference type="PRINTS" id="PR00499">
    <property type="entry name" value="P67PHOX"/>
</dbReference>
<dbReference type="FunFam" id="2.30.30.40:FF:000398">
    <property type="entry name" value="Hematopoietic cell-specific Lyn substrate 1"/>
    <property type="match status" value="1"/>
</dbReference>
<accession>A0A7R9KIM8</accession>